<protein>
    <submittedName>
        <fullName evidence="1">Schizosaccharomyces specific protein</fullName>
    </submittedName>
</protein>
<sequence length="207" mass="24003">MSRHIVNHVFKPLVQYVPRNLKGKNTNPLPIGNLAKLKISPEEMQIIRSTRKLARSNYMTMYCIPRIWLFSFIERLNSKPFRYPILHYSGSPIRLSIRAGKKGVHKSAVIRSHSSRRLRQAFIDVLEALHHNGHRCLPDEPVDVIVDTFNGGTKDISYETLFYDIQRSWLTCLNTYHSQKPPNIEALYHDCANVVTFGSDNIILYRK</sequence>
<dbReference type="GeneID" id="80877265"/>
<reference evidence="1 2" key="1">
    <citation type="journal article" date="2023" name="G3 (Bethesda)">
        <title>A high-quality reference genome for the fission yeast Schizosaccharomyces osmophilus.</title>
        <authorList>
            <person name="Jia G.S."/>
            <person name="Zhang W.C."/>
            <person name="Liang Y."/>
            <person name="Liu X.H."/>
            <person name="Rhind N."/>
            <person name="Pidoux A."/>
            <person name="Brysch-Herzberg M."/>
            <person name="Du L.L."/>
        </authorList>
    </citation>
    <scope>NUCLEOTIDE SEQUENCE [LARGE SCALE GENOMIC DNA]</scope>
    <source>
        <strain evidence="1 2">CBS 15793</strain>
    </source>
</reference>
<gene>
    <name evidence="1" type="ORF">SOMG_03789</name>
</gene>
<accession>A0AAE9WEN5</accession>
<dbReference type="EMBL" id="CP115612">
    <property type="protein sequence ID" value="WBW73358.1"/>
    <property type="molecule type" value="Genomic_DNA"/>
</dbReference>
<dbReference type="KEGG" id="som:SOMG_03789"/>
<proteinExistence type="predicted"/>
<dbReference type="Proteomes" id="UP001212411">
    <property type="component" value="Chromosome 2"/>
</dbReference>
<name>A0AAE9WEN5_9SCHI</name>
<organism evidence="1 2">
    <name type="scientific">Schizosaccharomyces osmophilus</name>
    <dbReference type="NCBI Taxonomy" id="2545709"/>
    <lineage>
        <taxon>Eukaryota</taxon>
        <taxon>Fungi</taxon>
        <taxon>Dikarya</taxon>
        <taxon>Ascomycota</taxon>
        <taxon>Taphrinomycotina</taxon>
        <taxon>Schizosaccharomycetes</taxon>
        <taxon>Schizosaccharomycetales</taxon>
        <taxon>Schizosaccharomycetaceae</taxon>
        <taxon>Schizosaccharomyces</taxon>
    </lineage>
</organism>
<evidence type="ECO:0000313" key="1">
    <source>
        <dbReference type="EMBL" id="WBW73358.1"/>
    </source>
</evidence>
<keyword evidence="2" id="KW-1185">Reference proteome</keyword>
<dbReference type="RefSeq" id="XP_056037601.1">
    <property type="nucleotide sequence ID" value="XM_056182576.1"/>
</dbReference>
<evidence type="ECO:0000313" key="2">
    <source>
        <dbReference type="Proteomes" id="UP001212411"/>
    </source>
</evidence>
<dbReference type="AlphaFoldDB" id="A0AAE9WEN5"/>